<reference evidence="2 3" key="1">
    <citation type="submission" date="2015-09" db="EMBL/GenBank/DDBJ databases">
        <title>Whole genome shotgun sequence assembly of Aphanizomenon flos-aquae UKL13.</title>
        <authorList>
            <person name="Driscoll C."/>
        </authorList>
    </citation>
    <scope>NUCLEOTIDE SEQUENCE [LARGE SCALE GENOMIC DNA]</scope>
    <source>
        <strain evidence="2">MDT13</strain>
    </source>
</reference>
<sequence length="74" mass="8408">MKYTIIIQWSEEDKCYVVLLPDFTNVMQPCTHGETYEEALKNGQEVLEMLIESCLADGESLPEPQVLGKFLKVA</sequence>
<dbReference type="PATRIC" id="fig|1710894.3.peg.397"/>
<dbReference type="Proteomes" id="UP000092382">
    <property type="component" value="Unassembled WGS sequence"/>
</dbReference>
<evidence type="ECO:0000313" key="3">
    <source>
        <dbReference type="Proteomes" id="UP000092382"/>
    </source>
</evidence>
<dbReference type="AlphaFoldDB" id="A0A1B7W1D8"/>
<dbReference type="InterPro" id="IPR051404">
    <property type="entry name" value="TA_system_antitoxin"/>
</dbReference>
<dbReference type="Gene3D" id="3.30.160.250">
    <property type="match status" value="1"/>
</dbReference>
<dbReference type="InterPro" id="IPR031807">
    <property type="entry name" value="HicB-like"/>
</dbReference>
<dbReference type="PANTHER" id="PTHR34504">
    <property type="entry name" value="ANTITOXIN HICB"/>
    <property type="match status" value="1"/>
</dbReference>
<evidence type="ECO:0000259" key="1">
    <source>
        <dbReference type="Pfam" id="PF15919"/>
    </source>
</evidence>
<evidence type="ECO:0000313" key="2">
    <source>
        <dbReference type="EMBL" id="OBQ27100.1"/>
    </source>
</evidence>
<accession>A0A1B7W1D8</accession>
<dbReference type="Pfam" id="PF15919">
    <property type="entry name" value="HicB_lk_antitox"/>
    <property type="match status" value="1"/>
</dbReference>
<dbReference type="STRING" id="1803587.GCA_001593825_02903"/>
<comment type="caution">
    <text evidence="2">The sequence shown here is derived from an EMBL/GenBank/DDBJ whole genome shotgun (WGS) entry which is preliminary data.</text>
</comment>
<dbReference type="InterPro" id="IPR035069">
    <property type="entry name" value="TTHA1013/TTHA0281-like"/>
</dbReference>
<gene>
    <name evidence="2" type="ORF">AN481_02330</name>
</gene>
<protein>
    <recommendedName>
        <fullName evidence="1">HicB-like antitoxin of toxin-antitoxin system domain-containing protein</fullName>
    </recommendedName>
</protein>
<name>A0A1B7W1D8_APHFL</name>
<organism evidence="2 3">
    <name type="scientific">Aphanizomenon flos-aquae LD13</name>
    <dbReference type="NCBI Taxonomy" id="1710894"/>
    <lineage>
        <taxon>Bacteria</taxon>
        <taxon>Bacillati</taxon>
        <taxon>Cyanobacteriota</taxon>
        <taxon>Cyanophyceae</taxon>
        <taxon>Nostocales</taxon>
        <taxon>Aphanizomenonaceae</taxon>
        <taxon>Aphanizomenon</taxon>
    </lineage>
</organism>
<dbReference type="PANTHER" id="PTHR34504:SF2">
    <property type="entry name" value="UPF0150 PROTEIN SSL0259"/>
    <property type="match status" value="1"/>
</dbReference>
<feature type="domain" description="HicB-like antitoxin of toxin-antitoxin system" evidence="1">
    <location>
        <begin position="3"/>
        <end position="70"/>
    </location>
</feature>
<proteinExistence type="predicted"/>
<dbReference type="SUPFAM" id="SSF143100">
    <property type="entry name" value="TTHA1013/TTHA0281-like"/>
    <property type="match status" value="1"/>
</dbReference>
<dbReference type="EMBL" id="LJOY01000004">
    <property type="protein sequence ID" value="OBQ27100.1"/>
    <property type="molecule type" value="Genomic_DNA"/>
</dbReference>